<evidence type="ECO:0000313" key="2">
    <source>
        <dbReference type="EMBL" id="AYG77970.1"/>
    </source>
</evidence>
<keyword evidence="1" id="KW-1133">Transmembrane helix</keyword>
<keyword evidence="3" id="KW-1185">Reference proteome</keyword>
<proteinExistence type="predicted"/>
<feature type="transmembrane region" description="Helical" evidence="1">
    <location>
        <begin position="16"/>
        <end position="37"/>
    </location>
</feature>
<keyword evidence="1" id="KW-0472">Membrane</keyword>
<organism evidence="2 3">
    <name type="scientific">Streptomyces hundungensis</name>
    <dbReference type="NCBI Taxonomy" id="1077946"/>
    <lineage>
        <taxon>Bacteria</taxon>
        <taxon>Bacillati</taxon>
        <taxon>Actinomycetota</taxon>
        <taxon>Actinomycetes</taxon>
        <taxon>Kitasatosporales</taxon>
        <taxon>Streptomycetaceae</taxon>
        <taxon>Streptomyces</taxon>
    </lineage>
</organism>
<sequence>MTSSDWDRSRRRAQTIGTLAVLAVLTAVITLGATVGVPEAWWPQIGSAFAAGPKPTPPAASAGPCALITGPAKDSCTATPASSGAQPDGAGAADAWRLAVPAAGLILVHTVRSSGRRRR</sequence>
<dbReference type="KEGG" id="shun:DWB77_00077"/>
<dbReference type="Proteomes" id="UP000271554">
    <property type="component" value="Chromosome"/>
</dbReference>
<accession>A0A387HAJ7</accession>
<dbReference type="OrthoDB" id="4336821at2"/>
<name>A0A387HAJ7_9ACTN</name>
<keyword evidence="1" id="KW-0812">Transmembrane</keyword>
<reference evidence="2 3" key="1">
    <citation type="submission" date="2018-10" db="EMBL/GenBank/DDBJ databases">
        <title>Relationship between Morphology and Antimicrobial Activity in Streptomyces.</title>
        <authorList>
            <person name="Kang H.J."/>
            <person name="Kim S.B."/>
        </authorList>
    </citation>
    <scope>NUCLEOTIDE SEQUENCE [LARGE SCALE GENOMIC DNA]</scope>
    <source>
        <strain evidence="2 3">BH38</strain>
    </source>
</reference>
<dbReference type="RefSeq" id="WP_120719362.1">
    <property type="nucleotide sequence ID" value="NZ_CP032698.1"/>
</dbReference>
<evidence type="ECO:0000256" key="1">
    <source>
        <dbReference type="SAM" id="Phobius"/>
    </source>
</evidence>
<evidence type="ECO:0000313" key="3">
    <source>
        <dbReference type="Proteomes" id="UP000271554"/>
    </source>
</evidence>
<dbReference type="EMBL" id="CP032698">
    <property type="protein sequence ID" value="AYG77970.1"/>
    <property type="molecule type" value="Genomic_DNA"/>
</dbReference>
<dbReference type="AlphaFoldDB" id="A0A387HAJ7"/>
<gene>
    <name evidence="2" type="ORF">DWB77_00077</name>
</gene>
<protein>
    <submittedName>
        <fullName evidence="2">Uncharacterized protein</fullName>
    </submittedName>
</protein>